<evidence type="ECO:0000259" key="10">
    <source>
        <dbReference type="PROSITE" id="PS50263"/>
    </source>
</evidence>
<gene>
    <name evidence="7" type="primary">nadE</name>
    <name evidence="11" type="ORF">RHABOEDO_001671</name>
</gene>
<dbReference type="InterPro" id="IPR003010">
    <property type="entry name" value="C-N_Hydrolase"/>
</dbReference>
<dbReference type="EC" id="6.3.5.1" evidence="7 8"/>
<feature type="active site" description="Nucleophile; for glutaminase activity" evidence="7">
    <location>
        <position position="148"/>
    </location>
</feature>
<organism evidence="11 12">
    <name type="scientific">Candidatus Rhabdochlamydia oedothoracis</name>
    <dbReference type="NCBI Taxonomy" id="2720720"/>
    <lineage>
        <taxon>Bacteria</taxon>
        <taxon>Pseudomonadati</taxon>
        <taxon>Chlamydiota</taxon>
        <taxon>Chlamydiia</taxon>
        <taxon>Parachlamydiales</taxon>
        <taxon>Candidatus Rhabdochlamydiaceae</taxon>
        <taxon>Candidatus Rhabdochlamydia</taxon>
    </lineage>
</organism>
<comment type="function">
    <text evidence="7">Catalyzes the ATP-dependent amidation of deamido-NAD to form NAD. Uses L-glutamine as a nitrogen source.</text>
</comment>
<dbReference type="PANTHER" id="PTHR23090">
    <property type="entry name" value="NH 3 /GLUTAMINE-DEPENDENT NAD + SYNTHETASE"/>
    <property type="match status" value="1"/>
</dbReference>
<feature type="binding site" evidence="7">
    <location>
        <begin position="289"/>
        <end position="296"/>
    </location>
    <ligand>
        <name>ATP</name>
        <dbReference type="ChEBI" id="CHEBI:30616"/>
    </ligand>
</feature>
<feature type="binding site" evidence="7">
    <location>
        <position position="372"/>
    </location>
    <ligand>
        <name>deamido-NAD(+)</name>
        <dbReference type="ChEBI" id="CHEBI:58437"/>
        <note>ligand shared between two neighboring subunits</note>
    </ligand>
</feature>
<dbReference type="Pfam" id="PF02540">
    <property type="entry name" value="NAD_synthase"/>
    <property type="match status" value="1"/>
</dbReference>
<evidence type="ECO:0000256" key="1">
    <source>
        <dbReference type="ARBA" id="ARBA00005188"/>
    </source>
</evidence>
<dbReference type="Gene3D" id="3.40.50.620">
    <property type="entry name" value="HUPs"/>
    <property type="match status" value="1"/>
</dbReference>
<dbReference type="CDD" id="cd07570">
    <property type="entry name" value="GAT_Gln-NAD-synth"/>
    <property type="match status" value="1"/>
</dbReference>
<dbReference type="PIRSF" id="PIRSF006630">
    <property type="entry name" value="NADS_GAT"/>
    <property type="match status" value="1"/>
</dbReference>
<feature type="active site" description="Proton acceptor; for glutaminase activity" evidence="7">
    <location>
        <position position="41"/>
    </location>
</feature>
<dbReference type="SUPFAM" id="SSF52402">
    <property type="entry name" value="Adenine nucleotide alpha hydrolases-like"/>
    <property type="match status" value="1"/>
</dbReference>
<dbReference type="PANTHER" id="PTHR23090:SF9">
    <property type="entry name" value="GLUTAMINE-DEPENDENT NAD(+) SYNTHETASE"/>
    <property type="match status" value="1"/>
</dbReference>
<dbReference type="Gene3D" id="3.60.110.10">
    <property type="entry name" value="Carbon-nitrogen hydrolase"/>
    <property type="match status" value="1"/>
</dbReference>
<dbReference type="RefSeq" id="WP_215217038.1">
    <property type="nucleotide sequence ID" value="NZ_CP075587.1"/>
</dbReference>
<keyword evidence="4 7" id="KW-0547">Nucleotide-binding</keyword>
<feature type="active site" description="For glutaminase activity" evidence="7">
    <location>
        <position position="112"/>
    </location>
</feature>
<dbReference type="SUPFAM" id="SSF56317">
    <property type="entry name" value="Carbon-nitrogen hydrolase"/>
    <property type="match status" value="1"/>
</dbReference>
<evidence type="ECO:0000256" key="7">
    <source>
        <dbReference type="HAMAP-Rule" id="MF_02090"/>
    </source>
</evidence>
<evidence type="ECO:0000313" key="11">
    <source>
        <dbReference type="EMBL" id="QYF49349.1"/>
    </source>
</evidence>
<evidence type="ECO:0000256" key="9">
    <source>
        <dbReference type="RuleBase" id="RU003811"/>
    </source>
</evidence>
<feature type="binding site" evidence="7">
    <location>
        <position position="509"/>
    </location>
    <ligand>
        <name>deamido-NAD(+)</name>
        <dbReference type="ChEBI" id="CHEBI:58437"/>
        <note>ligand shared between two neighboring subunits</note>
    </ligand>
</feature>
<keyword evidence="5 7" id="KW-0067">ATP-binding</keyword>
<dbReference type="InterPro" id="IPR036526">
    <property type="entry name" value="C-N_Hydrolase_sf"/>
</dbReference>
<keyword evidence="6 7" id="KW-0520">NAD</keyword>
<comment type="similarity">
    <text evidence="9">Belongs to the NAD synthetase family.</text>
</comment>
<reference evidence="11 12" key="1">
    <citation type="journal article" date="2022" name="bioRxiv">
        <title>Ecology and evolution of chlamydial symbionts of arthropods.</title>
        <authorList>
            <person name="Halter T."/>
            <person name="Koestlbacher S."/>
            <person name="Collingro A."/>
            <person name="Sixt B.S."/>
            <person name="Toenshoff E.R."/>
            <person name="Hendrickx F."/>
            <person name="Kostanjsek R."/>
            <person name="Horn M."/>
        </authorList>
    </citation>
    <scope>NUCLEOTIDE SEQUENCE [LARGE SCALE GENOMIC DNA]</scope>
    <source>
        <strain evidence="11">W744xW776</strain>
    </source>
</reference>
<sequence>MRIFVSQLNPIIGDLEGNTKKILYSLEQARLAHAELILFSELILSGYPPEDLLLQRSFVEAHAYYLEQVIAASSGLIVILGLVRQNKERAEKSLINSAAVIYDRKLLGFQDKQLLPTYDVFDERRYFEPVLKTRIWPLKGKRIGILICEDMWQHLEGNYAHDPVLDLVDLQPDLILNLSASPYGFQTLETRIEVCLACARTLKCPVILCCQVGANDQLVFAGYSTYVNKQAELQQLAKGFEEDTMLLDTEAVSTPYTFIIDPFKDLYQALVLGLRDYFVKLGFKKACLGISGGIDSALVACIAVDALGSENVLGITMPSRYNSKQSLLDAIELADNLKITLKQIPIEKPFQAYLELLQPYFVDQKFDATEENLQARIRGAILMAFSNKFGCLVLSTGNKSEMAMGYCTLYGDMCGGLSVLSDLTKQQVYILANLHKQRIPKSTLKKPPSAELKFNQLDSNSLPPYDIIDQVLQGYIEEYFSPEEISYQYQIPLDLVKQLIKRMYNAEYKRQQAAPGIRVSRRAFQAGRRFPIVQKWV</sequence>
<dbReference type="Pfam" id="PF00795">
    <property type="entry name" value="CN_hydrolase"/>
    <property type="match status" value="1"/>
</dbReference>
<keyword evidence="12" id="KW-1185">Reference proteome</keyword>
<feature type="binding site" evidence="7">
    <location>
        <position position="181"/>
    </location>
    <ligand>
        <name>L-glutamine</name>
        <dbReference type="ChEBI" id="CHEBI:58359"/>
    </ligand>
</feature>
<evidence type="ECO:0000313" key="12">
    <source>
        <dbReference type="Proteomes" id="UP000826014"/>
    </source>
</evidence>
<dbReference type="GO" id="GO:0003952">
    <property type="term" value="F:NAD+ synthase (glutamine-hydrolyzing) activity"/>
    <property type="evidence" value="ECO:0007669"/>
    <property type="project" value="UniProtKB-EC"/>
</dbReference>
<evidence type="ECO:0000256" key="2">
    <source>
        <dbReference type="ARBA" id="ARBA00007145"/>
    </source>
</evidence>
<feature type="binding site" evidence="7">
    <location>
        <position position="118"/>
    </location>
    <ligand>
        <name>L-glutamine</name>
        <dbReference type="ChEBI" id="CHEBI:58359"/>
    </ligand>
</feature>
<proteinExistence type="inferred from homology"/>
<comment type="pathway">
    <text evidence="1 7 8">Cofactor biosynthesis; NAD(+) biosynthesis; NAD(+) from deamido-NAD(+) (L-Gln route): step 1/1.</text>
</comment>
<evidence type="ECO:0000256" key="4">
    <source>
        <dbReference type="ARBA" id="ARBA00022741"/>
    </source>
</evidence>
<dbReference type="NCBIfam" id="TIGR00552">
    <property type="entry name" value="nadE"/>
    <property type="match status" value="1"/>
</dbReference>
<protein>
    <recommendedName>
        <fullName evidence="7 8">Glutamine-dependent NAD(+) synthetase</fullName>
        <ecNumber evidence="7 8">6.3.5.1</ecNumber>
    </recommendedName>
    <alternativeName>
        <fullName evidence="7 8">NAD(+) synthase [glutamine-hydrolyzing]</fullName>
    </alternativeName>
</protein>
<comment type="similarity">
    <text evidence="2 7 8">In the C-terminal section; belongs to the NAD synthetase family.</text>
</comment>
<dbReference type="Proteomes" id="UP000826014">
    <property type="component" value="Chromosome"/>
</dbReference>
<dbReference type="NCBIfam" id="NF010588">
    <property type="entry name" value="PRK13981.1"/>
    <property type="match status" value="1"/>
</dbReference>
<keyword evidence="3 7" id="KW-0436">Ligase</keyword>
<feature type="domain" description="CN hydrolase" evidence="10">
    <location>
        <begin position="1"/>
        <end position="254"/>
    </location>
</feature>
<accession>A0ABX8V279</accession>
<dbReference type="PROSITE" id="PS50263">
    <property type="entry name" value="CN_HYDROLASE"/>
    <property type="match status" value="1"/>
</dbReference>
<evidence type="ECO:0000256" key="8">
    <source>
        <dbReference type="PIRNR" id="PIRNR006630"/>
    </source>
</evidence>
<evidence type="ECO:0000256" key="6">
    <source>
        <dbReference type="ARBA" id="ARBA00023027"/>
    </source>
</evidence>
<dbReference type="HAMAP" id="MF_02090">
    <property type="entry name" value="NadE_glutamine_dep"/>
    <property type="match status" value="1"/>
</dbReference>
<comment type="caution">
    <text evidence="7">Lacks conserved residue(s) required for the propagation of feature annotation.</text>
</comment>
<feature type="binding site" evidence="7">
    <location>
        <position position="396"/>
    </location>
    <ligand>
        <name>ATP</name>
        <dbReference type="ChEBI" id="CHEBI:30616"/>
    </ligand>
</feature>
<name>A0ABX8V279_9BACT</name>
<comment type="catalytic activity">
    <reaction evidence="7 8">
        <text>deamido-NAD(+) + L-glutamine + ATP + H2O = L-glutamate + AMP + diphosphate + NAD(+) + H(+)</text>
        <dbReference type="Rhea" id="RHEA:24384"/>
        <dbReference type="ChEBI" id="CHEBI:15377"/>
        <dbReference type="ChEBI" id="CHEBI:15378"/>
        <dbReference type="ChEBI" id="CHEBI:29985"/>
        <dbReference type="ChEBI" id="CHEBI:30616"/>
        <dbReference type="ChEBI" id="CHEBI:33019"/>
        <dbReference type="ChEBI" id="CHEBI:57540"/>
        <dbReference type="ChEBI" id="CHEBI:58359"/>
        <dbReference type="ChEBI" id="CHEBI:58437"/>
        <dbReference type="ChEBI" id="CHEBI:456215"/>
        <dbReference type="EC" id="6.3.5.1"/>
    </reaction>
</comment>
<dbReference type="InterPro" id="IPR014445">
    <property type="entry name" value="Gln-dep_NAD_synthase"/>
</dbReference>
<feature type="binding site" evidence="7">
    <location>
        <position position="401"/>
    </location>
    <ligand>
        <name>deamido-NAD(+)</name>
        <dbReference type="ChEBI" id="CHEBI:58437"/>
        <note>ligand shared between two neighboring subunits</note>
    </ligand>
</feature>
<dbReference type="InterPro" id="IPR003694">
    <property type="entry name" value="NAD_synthase"/>
</dbReference>
<evidence type="ECO:0000256" key="5">
    <source>
        <dbReference type="ARBA" id="ARBA00022840"/>
    </source>
</evidence>
<dbReference type="EMBL" id="CP075587">
    <property type="protein sequence ID" value="QYF49349.1"/>
    <property type="molecule type" value="Genomic_DNA"/>
</dbReference>
<dbReference type="InterPro" id="IPR014729">
    <property type="entry name" value="Rossmann-like_a/b/a_fold"/>
</dbReference>
<dbReference type="InterPro" id="IPR022310">
    <property type="entry name" value="NAD/GMP_synthase"/>
</dbReference>
<dbReference type="CDD" id="cd00553">
    <property type="entry name" value="NAD_synthase"/>
    <property type="match status" value="1"/>
</dbReference>
<evidence type="ECO:0000256" key="3">
    <source>
        <dbReference type="ARBA" id="ARBA00022598"/>
    </source>
</evidence>